<evidence type="ECO:0000256" key="7">
    <source>
        <dbReference type="SAM" id="Phobius"/>
    </source>
</evidence>
<dbReference type="GO" id="GO:0005886">
    <property type="term" value="C:plasma membrane"/>
    <property type="evidence" value="ECO:0007669"/>
    <property type="project" value="TreeGrafter"/>
</dbReference>
<comment type="subcellular location">
    <subcellularLocation>
        <location evidence="1">Membrane</location>
        <topology evidence="1">Multi-pass membrane protein</topology>
    </subcellularLocation>
</comment>
<keyword evidence="9" id="KW-1185">Reference proteome</keyword>
<dbReference type="InterPro" id="IPR023271">
    <property type="entry name" value="Aquaporin-like"/>
</dbReference>
<dbReference type="PANTHER" id="PTHR30520:SF6">
    <property type="entry name" value="FORMATE_NITRATE FAMILY TRANSPORTER (EUROFUNG)"/>
    <property type="match status" value="1"/>
</dbReference>
<evidence type="ECO:0000256" key="4">
    <source>
        <dbReference type="ARBA" id="ARBA00022989"/>
    </source>
</evidence>
<proteinExistence type="inferred from homology"/>
<dbReference type="PANTHER" id="PTHR30520">
    <property type="entry name" value="FORMATE TRANSPORTER-RELATED"/>
    <property type="match status" value="1"/>
</dbReference>
<keyword evidence="5 7" id="KW-0472">Membrane</keyword>
<comment type="caution">
    <text evidence="8">The sequence shown here is derived from an EMBL/GenBank/DDBJ whole genome shotgun (WGS) entry which is preliminary data.</text>
</comment>
<dbReference type="Proteomes" id="UP001174934">
    <property type="component" value="Unassembled WGS sequence"/>
</dbReference>
<evidence type="ECO:0000313" key="8">
    <source>
        <dbReference type="EMBL" id="KAK0624871.1"/>
    </source>
</evidence>
<dbReference type="GO" id="GO:0015513">
    <property type="term" value="F:high-affinity secondary active nitrite transmembrane transporter activity"/>
    <property type="evidence" value="ECO:0007669"/>
    <property type="project" value="TreeGrafter"/>
</dbReference>
<dbReference type="PROSITE" id="PS01005">
    <property type="entry name" value="FORMATE_NITRITE_TP_1"/>
    <property type="match status" value="1"/>
</dbReference>
<evidence type="ECO:0000256" key="6">
    <source>
        <dbReference type="ARBA" id="ARBA00049660"/>
    </source>
</evidence>
<feature type="non-terminal residue" evidence="8">
    <location>
        <position position="272"/>
    </location>
</feature>
<accession>A0AA39X098</accession>
<keyword evidence="3 7" id="KW-0812">Transmembrane</keyword>
<dbReference type="Pfam" id="PF01226">
    <property type="entry name" value="Form_Nir_trans"/>
    <property type="match status" value="1"/>
</dbReference>
<dbReference type="EMBL" id="JAULSR010000003">
    <property type="protein sequence ID" value="KAK0624871.1"/>
    <property type="molecule type" value="Genomic_DNA"/>
</dbReference>
<name>A0AA39X098_9PEZI</name>
<feature type="transmembrane region" description="Helical" evidence="7">
    <location>
        <begin position="106"/>
        <end position="131"/>
    </location>
</feature>
<evidence type="ECO:0000256" key="5">
    <source>
        <dbReference type="ARBA" id="ARBA00023136"/>
    </source>
</evidence>
<dbReference type="FunFam" id="1.20.1080.10:FF:000011">
    <property type="entry name" value="Formate family transporter"/>
    <property type="match status" value="1"/>
</dbReference>
<dbReference type="PROSITE" id="PS01006">
    <property type="entry name" value="FORMATE_NITRITE_TP_2"/>
    <property type="match status" value="1"/>
</dbReference>
<evidence type="ECO:0000256" key="3">
    <source>
        <dbReference type="ARBA" id="ARBA00022692"/>
    </source>
</evidence>
<keyword evidence="4 7" id="KW-1133">Transmembrane helix</keyword>
<keyword evidence="2" id="KW-0813">Transport</keyword>
<organism evidence="8 9">
    <name type="scientific">Bombardia bombarda</name>
    <dbReference type="NCBI Taxonomy" id="252184"/>
    <lineage>
        <taxon>Eukaryota</taxon>
        <taxon>Fungi</taxon>
        <taxon>Dikarya</taxon>
        <taxon>Ascomycota</taxon>
        <taxon>Pezizomycotina</taxon>
        <taxon>Sordariomycetes</taxon>
        <taxon>Sordariomycetidae</taxon>
        <taxon>Sordariales</taxon>
        <taxon>Lasiosphaeriaceae</taxon>
        <taxon>Bombardia</taxon>
    </lineage>
</organism>
<feature type="transmembrane region" description="Helical" evidence="7">
    <location>
        <begin position="27"/>
        <end position="55"/>
    </location>
</feature>
<evidence type="ECO:0000256" key="2">
    <source>
        <dbReference type="ARBA" id="ARBA00022448"/>
    </source>
</evidence>
<sequence length="272" mass="29731">ASYTPAETIELVSRAGSMKGHMRPDRVFILAVSGGGLVAFAGAALLIVTTAPWYAENAPGLLRMFGALIFPIGLVMIILTGAELFTGSTMFTTVAALHGRLSIPRLFMHWFLCFWGNMAGCLFTMVFIFGYGGVFDHEPYKSQVITFVTGKQIDPQFHQIFLRAIGCNWLVCLACYLSMQSKDITAKIFAMWWPLFGFVVLGLDHVVANMFFIPLGLWLGTPNLTVGLFIWKGIIPAGLGNIIGGAGFCGAYYYCMHLHGAPEIKIDGTSHQ</sequence>
<comment type="similarity">
    <text evidence="6">Belongs to the FNT transporter (TC 1.A.16) family.</text>
</comment>
<reference evidence="8" key="1">
    <citation type="submission" date="2023-06" db="EMBL/GenBank/DDBJ databases">
        <title>Genome-scale phylogeny and comparative genomics of the fungal order Sordariales.</title>
        <authorList>
            <consortium name="Lawrence Berkeley National Laboratory"/>
            <person name="Hensen N."/>
            <person name="Bonometti L."/>
            <person name="Westerberg I."/>
            <person name="Brannstrom I.O."/>
            <person name="Guillou S."/>
            <person name="Cros-Aarteil S."/>
            <person name="Calhoun S."/>
            <person name="Haridas S."/>
            <person name="Kuo A."/>
            <person name="Mondo S."/>
            <person name="Pangilinan J."/>
            <person name="Riley R."/>
            <person name="LaButti K."/>
            <person name="Andreopoulos B."/>
            <person name="Lipzen A."/>
            <person name="Chen C."/>
            <person name="Yanf M."/>
            <person name="Daum C."/>
            <person name="Ng V."/>
            <person name="Clum A."/>
            <person name="Steindorff A."/>
            <person name="Ohm R."/>
            <person name="Martin F."/>
            <person name="Silar P."/>
            <person name="Natvig D."/>
            <person name="Lalanne C."/>
            <person name="Gautier V."/>
            <person name="Ament-velasquez S.L."/>
            <person name="Kruys A."/>
            <person name="Hutchinson M.I."/>
            <person name="Powell A.J."/>
            <person name="Barry K."/>
            <person name="Miller A.N."/>
            <person name="Grigoriev I.V."/>
            <person name="Debuchy R."/>
            <person name="Gladieux P."/>
            <person name="Thoren M.H."/>
            <person name="Johannesson H."/>
        </authorList>
    </citation>
    <scope>NUCLEOTIDE SEQUENCE</scope>
    <source>
        <strain evidence="8">SMH3391-2</strain>
    </source>
</reference>
<dbReference type="AlphaFoldDB" id="A0AA39X098"/>
<feature type="transmembrane region" description="Helical" evidence="7">
    <location>
        <begin position="160"/>
        <end position="179"/>
    </location>
</feature>
<gene>
    <name evidence="8" type="ORF">B0T17DRAFT_479596</name>
</gene>
<dbReference type="InterPro" id="IPR024002">
    <property type="entry name" value="For/NO2_transpt_CS"/>
</dbReference>
<evidence type="ECO:0000256" key="1">
    <source>
        <dbReference type="ARBA" id="ARBA00004141"/>
    </source>
</evidence>
<feature type="transmembrane region" description="Helical" evidence="7">
    <location>
        <begin position="191"/>
        <end position="213"/>
    </location>
</feature>
<dbReference type="GO" id="GO:0015707">
    <property type="term" value="P:nitrite transport"/>
    <property type="evidence" value="ECO:0007669"/>
    <property type="project" value="TreeGrafter"/>
</dbReference>
<dbReference type="Gene3D" id="1.20.1080.10">
    <property type="entry name" value="Glycerol uptake facilitator protein"/>
    <property type="match status" value="1"/>
</dbReference>
<feature type="transmembrane region" description="Helical" evidence="7">
    <location>
        <begin position="61"/>
        <end position="85"/>
    </location>
</feature>
<feature type="non-terminal residue" evidence="8">
    <location>
        <position position="1"/>
    </location>
</feature>
<feature type="transmembrane region" description="Helical" evidence="7">
    <location>
        <begin position="233"/>
        <end position="255"/>
    </location>
</feature>
<dbReference type="InterPro" id="IPR000292">
    <property type="entry name" value="For/NO2_transpt"/>
</dbReference>
<evidence type="ECO:0000313" key="9">
    <source>
        <dbReference type="Proteomes" id="UP001174934"/>
    </source>
</evidence>
<protein>
    <submittedName>
        <fullName evidence="8">Formate/nitrite transporter</fullName>
    </submittedName>
</protein>